<dbReference type="InterPro" id="IPR051859">
    <property type="entry name" value="DCAF"/>
</dbReference>
<keyword evidence="4" id="KW-1185">Reference proteome</keyword>
<dbReference type="PANTHER" id="PTHR19847">
    <property type="entry name" value="DDB1- AND CUL4-ASSOCIATED FACTOR 11"/>
    <property type="match status" value="1"/>
</dbReference>
<dbReference type="PANTHER" id="PTHR19847:SF7">
    <property type="entry name" value="DDB1- AND CUL4-ASSOCIATED FACTOR 11"/>
    <property type="match status" value="1"/>
</dbReference>
<evidence type="ECO:0000256" key="2">
    <source>
        <dbReference type="SAM" id="MobiDB-lite"/>
    </source>
</evidence>
<feature type="region of interest" description="Disordered" evidence="2">
    <location>
        <begin position="264"/>
        <end position="290"/>
    </location>
</feature>
<dbReference type="PROSITE" id="PS50082">
    <property type="entry name" value="WD_REPEATS_2"/>
    <property type="match status" value="3"/>
</dbReference>
<evidence type="ECO:0008006" key="5">
    <source>
        <dbReference type="Google" id="ProtNLM"/>
    </source>
</evidence>
<dbReference type="PROSITE" id="PS50294">
    <property type="entry name" value="WD_REPEATS_REGION"/>
    <property type="match status" value="3"/>
</dbReference>
<feature type="repeat" description="WD" evidence="1">
    <location>
        <begin position="474"/>
        <end position="515"/>
    </location>
</feature>
<dbReference type="AlphaFoldDB" id="A0AA88GXN7"/>
<dbReference type="InterPro" id="IPR001680">
    <property type="entry name" value="WD40_rpt"/>
</dbReference>
<reference evidence="3 4" key="1">
    <citation type="journal article" date="2018" name="BMC Genomics">
        <title>The genome of Naegleria lovaniensis, the basis for a comparative approach to unravel pathogenicity factors of the human pathogenic amoeba N. fowleri.</title>
        <authorList>
            <person name="Liechti N."/>
            <person name="Schurch N."/>
            <person name="Bruggmann R."/>
            <person name="Wittwer M."/>
        </authorList>
    </citation>
    <scope>NUCLEOTIDE SEQUENCE [LARGE SCALE GENOMIC DNA]</scope>
    <source>
        <strain evidence="3 4">ATCC 30569</strain>
    </source>
</reference>
<dbReference type="Pfam" id="PF00400">
    <property type="entry name" value="WD40"/>
    <property type="match status" value="6"/>
</dbReference>
<feature type="compositionally biased region" description="Basic and acidic residues" evidence="2">
    <location>
        <begin position="84"/>
        <end position="99"/>
    </location>
</feature>
<keyword evidence="1" id="KW-0853">WD repeat</keyword>
<dbReference type="InterPro" id="IPR015943">
    <property type="entry name" value="WD40/YVTN_repeat-like_dom_sf"/>
</dbReference>
<comment type="caution">
    <text evidence="3">The sequence shown here is derived from an EMBL/GenBank/DDBJ whole genome shotgun (WGS) entry which is preliminary data.</text>
</comment>
<evidence type="ECO:0000313" key="3">
    <source>
        <dbReference type="EMBL" id="KAG2387831.1"/>
    </source>
</evidence>
<feature type="compositionally biased region" description="Polar residues" evidence="2">
    <location>
        <begin position="70"/>
        <end position="83"/>
    </location>
</feature>
<dbReference type="EMBL" id="PYSW02000012">
    <property type="protein sequence ID" value="KAG2387831.1"/>
    <property type="molecule type" value="Genomic_DNA"/>
</dbReference>
<dbReference type="GO" id="GO:0080008">
    <property type="term" value="C:Cul4-RING E3 ubiquitin ligase complex"/>
    <property type="evidence" value="ECO:0007669"/>
    <property type="project" value="TreeGrafter"/>
</dbReference>
<dbReference type="GeneID" id="68093881"/>
<dbReference type="RefSeq" id="XP_044551823.1">
    <property type="nucleotide sequence ID" value="XM_044690214.1"/>
</dbReference>
<dbReference type="Gene3D" id="2.130.10.10">
    <property type="entry name" value="YVTN repeat-like/Quinoprotein amine dehydrogenase"/>
    <property type="match status" value="3"/>
</dbReference>
<dbReference type="GO" id="GO:0043161">
    <property type="term" value="P:proteasome-mediated ubiquitin-dependent protein catabolic process"/>
    <property type="evidence" value="ECO:0007669"/>
    <property type="project" value="TreeGrafter"/>
</dbReference>
<protein>
    <recommendedName>
        <fullName evidence="5">Guanine nucleotide-binding protein subunit beta-like protein</fullName>
    </recommendedName>
</protein>
<proteinExistence type="predicted"/>
<dbReference type="Proteomes" id="UP000816034">
    <property type="component" value="Unassembled WGS sequence"/>
</dbReference>
<evidence type="ECO:0000313" key="4">
    <source>
        <dbReference type="Proteomes" id="UP000816034"/>
    </source>
</evidence>
<dbReference type="SUPFAM" id="SSF50978">
    <property type="entry name" value="WD40 repeat-like"/>
    <property type="match status" value="2"/>
</dbReference>
<name>A0AA88GXN7_NAELO</name>
<accession>A0AA88GXN7</accession>
<dbReference type="InterPro" id="IPR036322">
    <property type="entry name" value="WD40_repeat_dom_sf"/>
</dbReference>
<feature type="repeat" description="WD" evidence="1">
    <location>
        <begin position="425"/>
        <end position="459"/>
    </location>
</feature>
<dbReference type="SMART" id="SM00320">
    <property type="entry name" value="WD40"/>
    <property type="match status" value="7"/>
</dbReference>
<organism evidence="3 4">
    <name type="scientific">Naegleria lovaniensis</name>
    <name type="common">Amoeba</name>
    <dbReference type="NCBI Taxonomy" id="51637"/>
    <lineage>
        <taxon>Eukaryota</taxon>
        <taxon>Discoba</taxon>
        <taxon>Heterolobosea</taxon>
        <taxon>Tetramitia</taxon>
        <taxon>Eutetramitia</taxon>
        <taxon>Vahlkampfiidae</taxon>
        <taxon>Naegleria</taxon>
    </lineage>
</organism>
<feature type="repeat" description="WD" evidence="1">
    <location>
        <begin position="600"/>
        <end position="633"/>
    </location>
</feature>
<sequence length="633" mass="72233">MRRLFQVYLSQYLRALEDDDGGNNNNDQDDDDEDYMLEDEEELFNSGYQQTSEDDEYTTDDEAYTTTTTRGQSPSSSSGLTRTGSDRQSRQQAQKLREEEKERLFQEQVRERLKALNEHNDLGQIIRAHTGRFCQQQSVSQFQQQNTPSCSSSMGSCNSNILAASSVVEDADIMIDDGQNENWRMCAGALHRHRSQMSQGQLASISSRFIPCSNKGPIGQFDSYLFCGQFSLDGNFFMSACQDQVIRIYDVNTILLKKSSISANTPQASSDDINSEHHEDSNSMDDSEEEYYARPTRSRYMMVHNQSVNKTPTVKHIREIHARDIGWSIIDCNPSPDNKFLVYSSWSSYIHLATFVPHDYDPNEDIDKRVKYIEKHERLFLNPGNIRFCAFSVRFSPTGKEILAGSNDDHLYIYDLDKNIRVERIHAHRSDINSVCYAGNSQPDIFFSGSDDGLCKVWDRRVCSSSSSSAVGVLVGHSDGITCVSSKGDGRYFISNGKDQTCKLWDIRKMADPNSNVPQIPKSNNLWDYRYEMAPTRHSRVIHPNDQSLMTYTGHQVLQTLIRCYFSPSQSTGQQYIYTGSHDGKIYVYDILTGAIVKQLEGHAHIVRDVHWHPFLPLMFSSSWDGSCLMWER</sequence>
<gene>
    <name evidence="3" type="ORF">C9374_001425</name>
</gene>
<feature type="region of interest" description="Disordered" evidence="2">
    <location>
        <begin position="65"/>
        <end position="99"/>
    </location>
</feature>
<evidence type="ECO:0000256" key="1">
    <source>
        <dbReference type="PROSITE-ProRule" id="PRU00221"/>
    </source>
</evidence>
<dbReference type="FunFam" id="2.130.10.10:FF:000492">
    <property type="entry name" value="LEC14B homolog isoform X2"/>
    <property type="match status" value="1"/>
</dbReference>